<dbReference type="SMART" id="SM00450">
    <property type="entry name" value="RHOD"/>
    <property type="match status" value="1"/>
</dbReference>
<dbReference type="EMBL" id="CP095043">
    <property type="protein sequence ID" value="UOQ60418.1"/>
    <property type="molecule type" value="Genomic_DNA"/>
</dbReference>
<dbReference type="GO" id="GO:0016779">
    <property type="term" value="F:nucleotidyltransferase activity"/>
    <property type="evidence" value="ECO:0007669"/>
    <property type="project" value="UniProtKB-KW"/>
</dbReference>
<dbReference type="InterPro" id="IPR001763">
    <property type="entry name" value="Rhodanese-like_dom"/>
</dbReference>
<keyword evidence="2" id="KW-0548">Nucleotidyltransferase</keyword>
<dbReference type="Pfam" id="PF00581">
    <property type="entry name" value="Rhodanese"/>
    <property type="match status" value="1"/>
</dbReference>
<dbReference type="InterPro" id="IPR000594">
    <property type="entry name" value="ThiF_NAD_FAD-bd"/>
</dbReference>
<dbReference type="RefSeq" id="WP_244686033.1">
    <property type="nucleotide sequence ID" value="NZ_CP095043.1"/>
</dbReference>
<name>A0ABY4FVV6_9MICO</name>
<gene>
    <name evidence="2" type="ORF">MUN76_00055</name>
</gene>
<organism evidence="2 3">
    <name type="scientific">Leucobacter rhizosphaerae</name>
    <dbReference type="NCBI Taxonomy" id="2932245"/>
    <lineage>
        <taxon>Bacteria</taxon>
        <taxon>Bacillati</taxon>
        <taxon>Actinomycetota</taxon>
        <taxon>Actinomycetes</taxon>
        <taxon>Micrococcales</taxon>
        <taxon>Microbacteriaceae</taxon>
        <taxon>Leucobacter</taxon>
    </lineage>
</organism>
<evidence type="ECO:0000313" key="2">
    <source>
        <dbReference type="EMBL" id="UOQ60418.1"/>
    </source>
</evidence>
<dbReference type="InterPro" id="IPR045886">
    <property type="entry name" value="ThiF/MoeB/HesA"/>
</dbReference>
<reference evidence="2 3" key="1">
    <citation type="submission" date="2022-04" db="EMBL/GenBank/DDBJ databases">
        <title>Leucobacter sp. isolated from rhizosphere of onion.</title>
        <authorList>
            <person name="Won M."/>
            <person name="Lee C.-M."/>
            <person name="Woen H.-Y."/>
            <person name="Kwon S.-W."/>
        </authorList>
    </citation>
    <scope>NUCLEOTIDE SEQUENCE [LARGE SCALE GENOMIC DNA]</scope>
    <source>
        <strain evidence="2 3">H25R-14</strain>
    </source>
</reference>
<dbReference type="PANTHER" id="PTHR10953:SF102">
    <property type="entry name" value="ADENYLYLTRANSFERASE AND SULFURTRANSFERASE MOCS3"/>
    <property type="match status" value="1"/>
</dbReference>
<protein>
    <submittedName>
        <fullName evidence="2">ThiF family adenylyltransferase</fullName>
    </submittedName>
</protein>
<feature type="domain" description="Rhodanese" evidence="1">
    <location>
        <begin position="292"/>
        <end position="378"/>
    </location>
</feature>
<evidence type="ECO:0000313" key="3">
    <source>
        <dbReference type="Proteomes" id="UP000831775"/>
    </source>
</evidence>
<dbReference type="Gene3D" id="3.40.250.10">
    <property type="entry name" value="Rhodanese-like domain"/>
    <property type="match status" value="1"/>
</dbReference>
<proteinExistence type="predicted"/>
<dbReference type="PROSITE" id="PS50206">
    <property type="entry name" value="RHODANESE_3"/>
    <property type="match status" value="1"/>
</dbReference>
<evidence type="ECO:0000259" key="1">
    <source>
        <dbReference type="PROSITE" id="PS50206"/>
    </source>
</evidence>
<dbReference type="Proteomes" id="UP000831775">
    <property type="component" value="Chromosome"/>
</dbReference>
<dbReference type="Gene3D" id="3.40.50.720">
    <property type="entry name" value="NAD(P)-binding Rossmann-like Domain"/>
    <property type="match status" value="1"/>
</dbReference>
<sequence length="385" mass="40571">MDPASRPAPLVAPGPALSAEHTARAQRQIILPGFGEIAQRRLRAARVLVVGAGGLGSASVPYLVGSGIGTIGIVDDDRVELSNLHRQVSHATADIGRLKATSLAETARALDPGVTLVTHPERLTSETALEVLGGYDLVIDGSDNFPTRYLVADAAELLGIPLVWGSLLQVHGQVGVSWRPAWPGYRDLFPVPPAPEDVVDCGTGGVLPGLCGTIGSMLATEALKLITGLGDPLLGRVLVVDALAARTRDIAYGRDPGADPVTGLIDTERFSAGPDPEPPEISAEELARRWAAGETPRLLDVRTPEERERLRVPGAESVPLDELENAEPVIHGPVIVHCERDPRSIRAAKLLISRGVSEVRFLRGGIQALAAIAPEQLAGTARDTL</sequence>
<dbReference type="CDD" id="cd00158">
    <property type="entry name" value="RHOD"/>
    <property type="match status" value="1"/>
</dbReference>
<keyword evidence="3" id="KW-1185">Reference proteome</keyword>
<dbReference type="SUPFAM" id="SSF69572">
    <property type="entry name" value="Activating enzymes of the ubiquitin-like proteins"/>
    <property type="match status" value="1"/>
</dbReference>
<dbReference type="InterPro" id="IPR036873">
    <property type="entry name" value="Rhodanese-like_dom_sf"/>
</dbReference>
<dbReference type="CDD" id="cd00757">
    <property type="entry name" value="ThiF_MoeB_HesA_family"/>
    <property type="match status" value="1"/>
</dbReference>
<accession>A0ABY4FVV6</accession>
<keyword evidence="2" id="KW-0808">Transferase</keyword>
<dbReference type="PANTHER" id="PTHR10953">
    <property type="entry name" value="UBIQUITIN-ACTIVATING ENZYME E1"/>
    <property type="match status" value="1"/>
</dbReference>
<dbReference type="Pfam" id="PF00899">
    <property type="entry name" value="ThiF"/>
    <property type="match status" value="1"/>
</dbReference>
<dbReference type="InterPro" id="IPR035985">
    <property type="entry name" value="Ubiquitin-activating_enz"/>
</dbReference>